<evidence type="ECO:0000313" key="2">
    <source>
        <dbReference type="EMBL" id="MDR7097703.1"/>
    </source>
</evidence>
<gene>
    <name evidence="2" type="ORF">J2X04_000050</name>
</gene>
<name>A0ABU1VK91_9GAMM</name>
<feature type="signal peptide" evidence="1">
    <location>
        <begin position="1"/>
        <end position="23"/>
    </location>
</feature>
<evidence type="ECO:0000256" key="1">
    <source>
        <dbReference type="SAM" id="SignalP"/>
    </source>
</evidence>
<organism evidence="2 3">
    <name type="scientific">Agrilutibacter niabensis</name>
    <dbReference type="NCBI Taxonomy" id="380628"/>
    <lineage>
        <taxon>Bacteria</taxon>
        <taxon>Pseudomonadati</taxon>
        <taxon>Pseudomonadota</taxon>
        <taxon>Gammaproteobacteria</taxon>
        <taxon>Lysobacterales</taxon>
        <taxon>Lysobacteraceae</taxon>
        <taxon>Agrilutibacter</taxon>
    </lineage>
</organism>
<dbReference type="Proteomes" id="UP001267878">
    <property type="component" value="Unassembled WGS sequence"/>
</dbReference>
<keyword evidence="1" id="KW-0732">Signal</keyword>
<accession>A0ABU1VK91</accession>
<reference evidence="2 3" key="1">
    <citation type="submission" date="2023-07" db="EMBL/GenBank/DDBJ databases">
        <title>Sorghum-associated microbial communities from plants grown in Nebraska, USA.</title>
        <authorList>
            <person name="Schachtman D."/>
        </authorList>
    </citation>
    <scope>NUCLEOTIDE SEQUENCE [LARGE SCALE GENOMIC DNA]</scope>
    <source>
        <strain evidence="2 3">BE187</strain>
    </source>
</reference>
<feature type="chain" id="PRO_5046392504" evidence="1">
    <location>
        <begin position="24"/>
        <end position="136"/>
    </location>
</feature>
<protein>
    <submittedName>
        <fullName evidence="2">Uncharacterized protein</fullName>
    </submittedName>
</protein>
<comment type="caution">
    <text evidence="2">The sequence shown here is derived from an EMBL/GenBank/DDBJ whole genome shotgun (WGS) entry which is preliminary data.</text>
</comment>
<dbReference type="EMBL" id="JAVDVW010000001">
    <property type="protein sequence ID" value="MDR7097703.1"/>
    <property type="molecule type" value="Genomic_DNA"/>
</dbReference>
<proteinExistence type="predicted"/>
<keyword evidence="3" id="KW-1185">Reference proteome</keyword>
<evidence type="ECO:0000313" key="3">
    <source>
        <dbReference type="Proteomes" id="UP001267878"/>
    </source>
</evidence>
<sequence length="136" mass="15350">MNPLRAWPLLCALLVPWAMLAQAAKPQQEPAAAVASEPALSGHYYLQGVMETGSELMLGDDGRFQWYFSYGALDLLAKGRWHREGDRVVLVPDDFRSPPDYSQLAFKRMQLRVDGKDLVPAWPWEDGAERGRYVAE</sequence>
<dbReference type="RefSeq" id="WP_310050763.1">
    <property type="nucleotide sequence ID" value="NZ_JAVDVW010000001.1"/>
</dbReference>